<protein>
    <recommendedName>
        <fullName evidence="5">DUF2993 domain-containing protein</fullName>
    </recommendedName>
</protein>
<keyword evidence="2" id="KW-0472">Membrane</keyword>
<dbReference type="Proteomes" id="UP000179627">
    <property type="component" value="Unassembled WGS sequence"/>
</dbReference>
<organism evidence="3 4">
    <name type="scientific">Parafrankia colletiae</name>
    <dbReference type="NCBI Taxonomy" id="573497"/>
    <lineage>
        <taxon>Bacteria</taxon>
        <taxon>Bacillati</taxon>
        <taxon>Actinomycetota</taxon>
        <taxon>Actinomycetes</taxon>
        <taxon>Frankiales</taxon>
        <taxon>Frankiaceae</taxon>
        <taxon>Parafrankia</taxon>
    </lineage>
</organism>
<name>A0A1S1Q0T2_9ACTN</name>
<evidence type="ECO:0008006" key="5">
    <source>
        <dbReference type="Google" id="ProtNLM"/>
    </source>
</evidence>
<dbReference type="InterPro" id="IPR021373">
    <property type="entry name" value="DUF2993"/>
</dbReference>
<feature type="transmembrane region" description="Helical" evidence="2">
    <location>
        <begin position="36"/>
        <end position="56"/>
    </location>
</feature>
<accession>A0A1S1Q0T2</accession>
<evidence type="ECO:0000256" key="2">
    <source>
        <dbReference type="SAM" id="Phobius"/>
    </source>
</evidence>
<dbReference type="AlphaFoldDB" id="A0A1S1Q0T2"/>
<evidence type="ECO:0000313" key="4">
    <source>
        <dbReference type="Proteomes" id="UP000179627"/>
    </source>
</evidence>
<comment type="caution">
    <text evidence="3">The sequence shown here is derived from an EMBL/GenBank/DDBJ whole genome shotgun (WGS) entry which is preliminary data.</text>
</comment>
<proteinExistence type="predicted"/>
<gene>
    <name evidence="3" type="ORF">CC117_31520</name>
</gene>
<dbReference type="EMBL" id="MBLM01000193">
    <property type="protein sequence ID" value="OHV27121.1"/>
    <property type="molecule type" value="Genomic_DNA"/>
</dbReference>
<keyword evidence="4" id="KW-1185">Reference proteome</keyword>
<sequence>MDDSAVAGPGGHRPPSTPGDGPVPPKRRRWWRRRRTFVIGAVVLLMVSVAGDRFAVLAAESQMAPQIEASLAESLACDAIPPTVSDVSIGGFPFLTQIAFGTFKHIGVTIQGISTPGPRISSVEAHLKGLHLPVQKIITGRVGEIPVDDVEATVRLDYDDVNTFLADQPGKIQINPVDGGKEVEVSGRADIPLLGAQEIGGVTTFEVRDNEVTLIPSEVSLRGALDLDVPVPGGVGRLLPSIPIPVGDLPFDLTVVEATTDASGLSLTATAKDVNLPEADPATRQCPPSDSTET</sequence>
<keyword evidence="2" id="KW-0812">Transmembrane</keyword>
<evidence type="ECO:0000256" key="1">
    <source>
        <dbReference type="SAM" id="MobiDB-lite"/>
    </source>
</evidence>
<dbReference type="Pfam" id="PF11209">
    <property type="entry name" value="LmeA"/>
    <property type="match status" value="1"/>
</dbReference>
<evidence type="ECO:0000313" key="3">
    <source>
        <dbReference type="EMBL" id="OHV27121.1"/>
    </source>
</evidence>
<keyword evidence="2" id="KW-1133">Transmembrane helix</keyword>
<feature type="region of interest" description="Disordered" evidence="1">
    <location>
        <begin position="1"/>
        <end position="27"/>
    </location>
</feature>
<reference evidence="4" key="1">
    <citation type="submission" date="2016-07" db="EMBL/GenBank/DDBJ databases">
        <title>Sequence Frankia sp. strain CcI1.17.</title>
        <authorList>
            <person name="Ghodhbane-Gtari F."/>
            <person name="Swanson E."/>
            <person name="Gueddou A."/>
            <person name="Morris K."/>
            <person name="Hezbri K."/>
            <person name="Ktari A."/>
            <person name="Nouioui I."/>
            <person name="Abebe-Akele F."/>
            <person name="Simpson S."/>
            <person name="Thomas K."/>
            <person name="Gtari M."/>
            <person name="Tisa L.S."/>
            <person name="Hurst S."/>
        </authorList>
    </citation>
    <scope>NUCLEOTIDE SEQUENCE [LARGE SCALE GENOMIC DNA]</scope>
    <source>
        <strain evidence="4">Cc1.17</strain>
    </source>
</reference>
<feature type="compositionally biased region" description="Pro residues" evidence="1">
    <location>
        <begin position="15"/>
        <end position="24"/>
    </location>
</feature>